<sequence>MQHQFRLRNCGDDALDAYELATSLLAEEQLWAAYRRAHCCATVDECPLRAG</sequence>
<evidence type="ECO:0000313" key="1">
    <source>
        <dbReference type="EMBL" id="QIM53213.1"/>
    </source>
</evidence>
<keyword evidence="2" id="KW-1185">Reference proteome</keyword>
<gene>
    <name evidence="1" type="ORF">G9Q37_14155</name>
</gene>
<protein>
    <submittedName>
        <fullName evidence="1">Uncharacterized protein</fullName>
    </submittedName>
</protein>
<dbReference type="AlphaFoldDB" id="A0A6G8IJF7"/>
<reference evidence="1 2" key="1">
    <citation type="submission" date="2020-03" db="EMBL/GenBank/DDBJ databases">
        <title>Hydrogenophaga sp. nov. isolated from cyanobacterial mat.</title>
        <authorList>
            <person name="Thorat V."/>
            <person name="Kirdat K."/>
            <person name="Tiwarekar B."/>
            <person name="Costa E.D."/>
            <person name="Yadav A."/>
        </authorList>
    </citation>
    <scope>NUCLEOTIDE SEQUENCE [LARGE SCALE GENOMIC DNA]</scope>
    <source>
        <strain evidence="1 2">BA0156</strain>
    </source>
</reference>
<dbReference type="KEGG" id="hcz:G9Q37_14155"/>
<dbReference type="RefSeq" id="WP_166228065.1">
    <property type="nucleotide sequence ID" value="NZ_CP049989.1"/>
</dbReference>
<organism evidence="1 2">
    <name type="scientific">Hydrogenophaga crocea</name>
    <dbReference type="NCBI Taxonomy" id="2716225"/>
    <lineage>
        <taxon>Bacteria</taxon>
        <taxon>Pseudomonadati</taxon>
        <taxon>Pseudomonadota</taxon>
        <taxon>Betaproteobacteria</taxon>
        <taxon>Burkholderiales</taxon>
        <taxon>Comamonadaceae</taxon>
        <taxon>Hydrogenophaga</taxon>
    </lineage>
</organism>
<dbReference type="EMBL" id="CP049989">
    <property type="protein sequence ID" value="QIM53213.1"/>
    <property type="molecule type" value="Genomic_DNA"/>
</dbReference>
<evidence type="ECO:0000313" key="2">
    <source>
        <dbReference type="Proteomes" id="UP000503162"/>
    </source>
</evidence>
<name>A0A6G8IJF7_9BURK</name>
<accession>A0A6G8IJF7</accession>
<proteinExistence type="predicted"/>
<dbReference type="Proteomes" id="UP000503162">
    <property type="component" value="Chromosome"/>
</dbReference>